<dbReference type="Proteomes" id="UP001185331">
    <property type="component" value="Unassembled WGS sequence"/>
</dbReference>
<gene>
    <name evidence="1" type="ORF">J2Y00_002535</name>
</gene>
<dbReference type="InterPro" id="IPR041025">
    <property type="entry name" value="HNH_repeat"/>
</dbReference>
<protein>
    <submittedName>
        <fullName evidence="1">Uncharacterized protein</fullName>
    </submittedName>
</protein>
<name>A0AAE3XFV1_9DEIO</name>
<accession>A0AAE3XFV1</accession>
<dbReference type="RefSeq" id="WP_309853791.1">
    <property type="nucleotide sequence ID" value="NZ_JAVDQJ010000004.1"/>
</dbReference>
<evidence type="ECO:0000313" key="1">
    <source>
        <dbReference type="EMBL" id="MDR6218938.1"/>
    </source>
</evidence>
<reference evidence="1" key="1">
    <citation type="submission" date="2023-07" db="EMBL/GenBank/DDBJ databases">
        <title>Sorghum-associated microbial communities from plants grown in Nebraska, USA.</title>
        <authorList>
            <person name="Schachtman D."/>
        </authorList>
    </citation>
    <scope>NUCLEOTIDE SEQUENCE</scope>
    <source>
        <strain evidence="1">BE330</strain>
    </source>
</reference>
<dbReference type="AlphaFoldDB" id="A0AAE3XFV1"/>
<dbReference type="EMBL" id="JAVDQK010000005">
    <property type="protein sequence ID" value="MDR6218938.1"/>
    <property type="molecule type" value="Genomic_DNA"/>
</dbReference>
<comment type="caution">
    <text evidence="1">The sequence shown here is derived from an EMBL/GenBank/DDBJ whole genome shotgun (WGS) entry which is preliminary data.</text>
</comment>
<organism evidence="1 2">
    <name type="scientific">Deinococcus soli</name>
    <name type="common">ex Cha et al. 2016</name>
    <dbReference type="NCBI Taxonomy" id="1309411"/>
    <lineage>
        <taxon>Bacteria</taxon>
        <taxon>Thermotogati</taxon>
        <taxon>Deinococcota</taxon>
        <taxon>Deinococci</taxon>
        <taxon>Deinococcales</taxon>
        <taxon>Deinococcaceae</taxon>
        <taxon>Deinococcus</taxon>
    </lineage>
</organism>
<evidence type="ECO:0000313" key="2">
    <source>
        <dbReference type="Proteomes" id="UP001185331"/>
    </source>
</evidence>
<dbReference type="Pfam" id="PF18780">
    <property type="entry name" value="HNH_repeat"/>
    <property type="match status" value="1"/>
</dbReference>
<proteinExistence type="predicted"/>
<sequence>MKPQRWSEDELRAAVLTVTVALGHEPTTAQYDQHQDHDPELPPRREFTRAFGSWDSALRSARVTLGLPDNAKRHDPHPTPWLSRDQTLDFADLKSTLQVLDSHMTAHRAQRAAAVDALMAAIDSDPVRALAAAALDATRHAERTYGTQQTFAVFKRALKTRATHTNAAMIRELKLVHHALGNRRLALRHRTTQLADTRSRLATLEQRLAEQAPKQSDAQFAALAAQMALPRFAIINHCRHRLNAHLGTHYGYHFVSTMDFDSDRAPTIGTTPRGLRVKRLHVDDDVVLGVLIPDEDGRPTLATILPDGHWQPGQDFQGF</sequence>